<name>A0A8B8NUZ4_9MYRT</name>
<dbReference type="RefSeq" id="XP_030526351.1">
    <property type="nucleotide sequence ID" value="XM_030670491.1"/>
</dbReference>
<organism evidence="12 13">
    <name type="scientific">Rhodamnia argentea</name>
    <dbReference type="NCBI Taxonomy" id="178133"/>
    <lineage>
        <taxon>Eukaryota</taxon>
        <taxon>Viridiplantae</taxon>
        <taxon>Streptophyta</taxon>
        <taxon>Embryophyta</taxon>
        <taxon>Tracheophyta</taxon>
        <taxon>Spermatophyta</taxon>
        <taxon>Magnoliopsida</taxon>
        <taxon>eudicotyledons</taxon>
        <taxon>Gunneridae</taxon>
        <taxon>Pentapetalae</taxon>
        <taxon>rosids</taxon>
        <taxon>malvids</taxon>
        <taxon>Myrtales</taxon>
        <taxon>Myrtaceae</taxon>
        <taxon>Myrtoideae</taxon>
        <taxon>Myrteae</taxon>
        <taxon>Australasian group</taxon>
        <taxon>Rhodamnia</taxon>
    </lineage>
</organism>
<dbReference type="Gene3D" id="3.80.10.10">
    <property type="entry name" value="Ribonuclease Inhibitor"/>
    <property type="match status" value="2"/>
</dbReference>
<dbReference type="FunFam" id="3.80.10.10:FF:000041">
    <property type="entry name" value="LRR receptor-like serine/threonine-protein kinase ERECTA"/>
    <property type="match status" value="1"/>
</dbReference>
<keyword evidence="11" id="KW-0325">Glycoprotein</keyword>
<evidence type="ECO:0000256" key="8">
    <source>
        <dbReference type="ARBA" id="ARBA00022989"/>
    </source>
</evidence>
<dbReference type="GO" id="GO:0005886">
    <property type="term" value="C:plasma membrane"/>
    <property type="evidence" value="ECO:0007669"/>
    <property type="project" value="UniProtKB-SubCell"/>
</dbReference>
<keyword evidence="9" id="KW-0472">Membrane</keyword>
<evidence type="ECO:0000256" key="7">
    <source>
        <dbReference type="ARBA" id="ARBA00022737"/>
    </source>
</evidence>
<keyword evidence="3" id="KW-1003">Cell membrane</keyword>
<keyword evidence="7" id="KW-0677">Repeat</keyword>
<dbReference type="SUPFAM" id="SSF52058">
    <property type="entry name" value="L domain-like"/>
    <property type="match status" value="2"/>
</dbReference>
<dbReference type="GeneID" id="115738014"/>
<sequence>MLNFNSNKLPGEIPSSLRKLVHLSSLDLSVNQVSGENPTSLINLADLTFLDLHDNQLTGQIPAEITSLTHLAYLDLSFNRLTGPISEDISNLENLTTLDLQSNNLNGTLRLDLVLKLRHSTILLLSFNEFSSVIEPDMNASLSNLSTLGLASSNISELPIFLSNESRLQWLDLSQNCIYGPTPPSLFNVNSTQLEFLNLSSNFITSFTAFKWPNHLTLDINHNDIQGFFMIPPKAIKAYLVSNNKLSGEISPEMCQLSSISLHDLSKNKLTAAVPPCLSNLTETLFVLRLHGNNLYGRFLQLRNGICMFNMIDVSNNRLQGSLPMGLADCSSLEFLNFGNNQIMDTFPSWMGSLSYSKVLILHSNRFHGAIGEPEDPFQFSNLRIVDLSTNHFSGSLQSKYFDTWRSMKVHYADRADYYGNCVFYYLPPQSSAKYDYSMTMMNKGIAREYEKILDYLTMIDLSGNNFTGRISNSVRSLTELRQLNLSNNALPAPSLRP</sequence>
<comment type="subcellular location">
    <subcellularLocation>
        <location evidence="1">Cell membrane</location>
        <topology evidence="1">Single-pass type I membrane protein</topology>
    </subcellularLocation>
</comment>
<evidence type="ECO:0000256" key="9">
    <source>
        <dbReference type="ARBA" id="ARBA00023136"/>
    </source>
</evidence>
<keyword evidence="6" id="KW-0732">Signal</keyword>
<evidence type="ECO:0000256" key="11">
    <source>
        <dbReference type="ARBA" id="ARBA00023180"/>
    </source>
</evidence>
<keyword evidence="4" id="KW-0433">Leucine-rich repeat</keyword>
<keyword evidence="10" id="KW-0675">Receptor</keyword>
<keyword evidence="12" id="KW-1185">Reference proteome</keyword>
<dbReference type="KEGG" id="rarg:115738014"/>
<protein>
    <submittedName>
        <fullName evidence="13">Receptor-like protein 47</fullName>
    </submittedName>
</protein>
<dbReference type="PRINTS" id="PR00019">
    <property type="entry name" value="LEURICHRPT"/>
</dbReference>
<evidence type="ECO:0000256" key="1">
    <source>
        <dbReference type="ARBA" id="ARBA00004251"/>
    </source>
</evidence>
<dbReference type="Proteomes" id="UP000827889">
    <property type="component" value="Chromosome 8"/>
</dbReference>
<dbReference type="InterPro" id="IPR001611">
    <property type="entry name" value="Leu-rich_rpt"/>
</dbReference>
<dbReference type="PANTHER" id="PTHR48052">
    <property type="entry name" value="UNNAMED PRODUCT"/>
    <property type="match status" value="1"/>
</dbReference>
<dbReference type="PANTHER" id="PTHR48052:SF8">
    <property type="entry name" value="LRR RECEPTOR-LIKE SERINE_THREONINE-PROTEIN KINASE FLS2"/>
    <property type="match status" value="1"/>
</dbReference>
<proteinExistence type="inferred from homology"/>
<reference evidence="13" key="1">
    <citation type="submission" date="2025-08" db="UniProtKB">
        <authorList>
            <consortium name="RefSeq"/>
        </authorList>
    </citation>
    <scope>IDENTIFICATION</scope>
    <source>
        <tissue evidence="13">Leaf</tissue>
    </source>
</reference>
<comment type="similarity">
    <text evidence="2">Belongs to the RLP family.</text>
</comment>
<evidence type="ECO:0000313" key="12">
    <source>
        <dbReference type="Proteomes" id="UP000827889"/>
    </source>
</evidence>
<keyword evidence="5" id="KW-0812">Transmembrane</keyword>
<gene>
    <name evidence="13" type="primary">LOC115738014</name>
</gene>
<dbReference type="OrthoDB" id="442066at2759"/>
<evidence type="ECO:0000256" key="5">
    <source>
        <dbReference type="ARBA" id="ARBA00022692"/>
    </source>
</evidence>
<evidence type="ECO:0000256" key="10">
    <source>
        <dbReference type="ARBA" id="ARBA00023170"/>
    </source>
</evidence>
<accession>A0A8B8NUZ4</accession>
<evidence type="ECO:0000313" key="13">
    <source>
        <dbReference type="RefSeq" id="XP_030526351.1"/>
    </source>
</evidence>
<evidence type="ECO:0000256" key="6">
    <source>
        <dbReference type="ARBA" id="ARBA00022729"/>
    </source>
</evidence>
<evidence type="ECO:0000256" key="3">
    <source>
        <dbReference type="ARBA" id="ARBA00022475"/>
    </source>
</evidence>
<evidence type="ECO:0000256" key="2">
    <source>
        <dbReference type="ARBA" id="ARBA00009592"/>
    </source>
</evidence>
<dbReference type="SMART" id="SM00365">
    <property type="entry name" value="LRR_SD22"/>
    <property type="match status" value="2"/>
</dbReference>
<evidence type="ECO:0000256" key="4">
    <source>
        <dbReference type="ARBA" id="ARBA00022614"/>
    </source>
</evidence>
<keyword evidence="8" id="KW-1133">Transmembrane helix</keyword>
<dbReference type="InterPro" id="IPR032675">
    <property type="entry name" value="LRR_dom_sf"/>
</dbReference>
<dbReference type="Pfam" id="PF00560">
    <property type="entry name" value="LRR_1"/>
    <property type="match status" value="5"/>
</dbReference>
<dbReference type="AlphaFoldDB" id="A0A8B8NUZ4"/>